<keyword evidence="1" id="KW-0472">Membrane</keyword>
<feature type="transmembrane region" description="Helical" evidence="1">
    <location>
        <begin position="245"/>
        <end position="265"/>
    </location>
</feature>
<feature type="transmembrane region" description="Helical" evidence="1">
    <location>
        <begin position="104"/>
        <end position="127"/>
    </location>
</feature>
<reference evidence="2" key="1">
    <citation type="submission" date="2023-03" db="EMBL/GenBank/DDBJ databases">
        <title>Massive genome expansion in bonnet fungi (Mycena s.s.) driven by repeated elements and novel gene families across ecological guilds.</title>
        <authorList>
            <consortium name="Lawrence Berkeley National Laboratory"/>
            <person name="Harder C.B."/>
            <person name="Miyauchi S."/>
            <person name="Viragh M."/>
            <person name="Kuo A."/>
            <person name="Thoen E."/>
            <person name="Andreopoulos B."/>
            <person name="Lu D."/>
            <person name="Skrede I."/>
            <person name="Drula E."/>
            <person name="Henrissat B."/>
            <person name="Morin E."/>
            <person name="Kohler A."/>
            <person name="Barry K."/>
            <person name="LaButti K."/>
            <person name="Morin E."/>
            <person name="Salamov A."/>
            <person name="Lipzen A."/>
            <person name="Mereny Z."/>
            <person name="Hegedus B."/>
            <person name="Baldrian P."/>
            <person name="Stursova M."/>
            <person name="Weitz H."/>
            <person name="Taylor A."/>
            <person name="Grigoriev I.V."/>
            <person name="Nagy L.G."/>
            <person name="Martin F."/>
            <person name="Kauserud H."/>
        </authorList>
    </citation>
    <scope>NUCLEOTIDE SEQUENCE</scope>
    <source>
        <strain evidence="2">CBHHK200</strain>
    </source>
</reference>
<gene>
    <name evidence="2" type="ORF">C8F04DRAFT_1117024</name>
</gene>
<keyword evidence="1" id="KW-1133">Transmembrane helix</keyword>
<keyword evidence="3" id="KW-1185">Reference proteome</keyword>
<proteinExistence type="predicted"/>
<feature type="transmembrane region" description="Helical" evidence="1">
    <location>
        <begin position="190"/>
        <end position="211"/>
    </location>
</feature>
<protein>
    <recommendedName>
        <fullName evidence="4">G-protein coupled receptors family 2 profile 2 domain-containing protein</fullName>
    </recommendedName>
</protein>
<keyword evidence="1" id="KW-0812">Transmembrane</keyword>
<sequence length="376" mass="41163">MVSTQPSHCFTRTPMSPRLHTPTTFDSRVSDLVIAFAVADVVFISLILGTCVWAACNSVSRPHLNRVSFRLLVYALVSNLAYALYMMCGVKLGPGAACNGITFFGNACLMFAAVMFFCVALNLELVLVHGVNGQSMEKYYVSGAVILTLACVIPAYAAGAIGYWAANETCWFNSPDSEVQLRWWIGTQGFWMLLMSAGEVVCFLIIVGFMIMRQRLTSALSTETFTSSMGPSTLSKPPIVAYRSIILRIGLYPLVSCFFCVTGGALDLHDILDTTETEVNWRLNIVDLLVYSLRPMIYAALAATDPSFLRALRALRGSEPKTPVQVKVYVNTWRSSATSSAGRPSTNCDTELGFKSIEAEEESTAIESEASFTRQI</sequence>
<evidence type="ECO:0008006" key="4">
    <source>
        <dbReference type="Google" id="ProtNLM"/>
    </source>
</evidence>
<dbReference type="EMBL" id="JARJCM010000103">
    <property type="protein sequence ID" value="KAJ7029235.1"/>
    <property type="molecule type" value="Genomic_DNA"/>
</dbReference>
<feature type="transmembrane region" description="Helical" evidence="1">
    <location>
        <begin position="67"/>
        <end position="84"/>
    </location>
</feature>
<feature type="transmembrane region" description="Helical" evidence="1">
    <location>
        <begin position="32"/>
        <end position="55"/>
    </location>
</feature>
<comment type="caution">
    <text evidence="2">The sequence shown here is derived from an EMBL/GenBank/DDBJ whole genome shotgun (WGS) entry which is preliminary data.</text>
</comment>
<name>A0AAD6SKT4_9AGAR</name>
<accession>A0AAD6SKT4</accession>
<feature type="transmembrane region" description="Helical" evidence="1">
    <location>
        <begin position="139"/>
        <end position="166"/>
    </location>
</feature>
<organism evidence="2 3">
    <name type="scientific">Mycena alexandri</name>
    <dbReference type="NCBI Taxonomy" id="1745969"/>
    <lineage>
        <taxon>Eukaryota</taxon>
        <taxon>Fungi</taxon>
        <taxon>Dikarya</taxon>
        <taxon>Basidiomycota</taxon>
        <taxon>Agaricomycotina</taxon>
        <taxon>Agaricomycetes</taxon>
        <taxon>Agaricomycetidae</taxon>
        <taxon>Agaricales</taxon>
        <taxon>Marasmiineae</taxon>
        <taxon>Mycenaceae</taxon>
        <taxon>Mycena</taxon>
    </lineage>
</organism>
<evidence type="ECO:0000256" key="1">
    <source>
        <dbReference type="SAM" id="Phobius"/>
    </source>
</evidence>
<dbReference type="AlphaFoldDB" id="A0AAD6SKT4"/>
<dbReference type="Proteomes" id="UP001218188">
    <property type="component" value="Unassembled WGS sequence"/>
</dbReference>
<evidence type="ECO:0000313" key="3">
    <source>
        <dbReference type="Proteomes" id="UP001218188"/>
    </source>
</evidence>
<evidence type="ECO:0000313" key="2">
    <source>
        <dbReference type="EMBL" id="KAJ7029235.1"/>
    </source>
</evidence>